<dbReference type="PaxDb" id="55529-EKX45789"/>
<dbReference type="HOGENOM" id="CLU_1345431_0_0_1"/>
<dbReference type="EnsemblProtists" id="EKX45789">
    <property type="protein sequence ID" value="EKX45789"/>
    <property type="gene ID" value="GUITHDRAFT_108240"/>
</dbReference>
<name>L1JCG8_GUITC</name>
<dbReference type="OrthoDB" id="10636395at2759"/>
<dbReference type="GeneID" id="17302424"/>
<evidence type="ECO:0000313" key="3">
    <source>
        <dbReference type="EnsemblProtists" id="EKX45789"/>
    </source>
</evidence>
<protein>
    <recommendedName>
        <fullName evidence="5">Borealin N-terminal domain-containing protein</fullName>
    </recommendedName>
</protein>
<evidence type="ECO:0008006" key="5">
    <source>
        <dbReference type="Google" id="ProtNLM"/>
    </source>
</evidence>
<evidence type="ECO:0000313" key="2">
    <source>
        <dbReference type="EMBL" id="EKX45789.1"/>
    </source>
</evidence>
<proteinExistence type="predicted"/>
<dbReference type="RefSeq" id="XP_005832769.1">
    <property type="nucleotide sequence ID" value="XM_005832712.1"/>
</dbReference>
<organism evidence="2">
    <name type="scientific">Guillardia theta (strain CCMP2712)</name>
    <name type="common">Cryptophyte</name>
    <dbReference type="NCBI Taxonomy" id="905079"/>
    <lineage>
        <taxon>Eukaryota</taxon>
        <taxon>Cryptophyceae</taxon>
        <taxon>Pyrenomonadales</taxon>
        <taxon>Geminigeraceae</taxon>
        <taxon>Guillardia</taxon>
    </lineage>
</organism>
<sequence length="204" mass="21750">MLLEKLPKKVRGMTVSEFFSQGGISSSDVQLAELQQLIQTFGGSDSARVEEPDLPPQTPFRVINNPNGSTTVLRTTRRTCKISNISDSDGGKGVENDPAPRTTRRATRQNAITATPAAGTSKVPQTPIFNSALPFTPAGEDSMIMDGENKIAAFEIATGSSNGETVNLANPDACAKLPKHLRLKAAQNVLAMQAQLEAMLATLR</sequence>
<dbReference type="Proteomes" id="UP000011087">
    <property type="component" value="Unassembled WGS sequence"/>
</dbReference>
<keyword evidence="4" id="KW-1185">Reference proteome</keyword>
<dbReference type="AlphaFoldDB" id="L1JCG8"/>
<accession>L1JCG8</accession>
<dbReference type="EMBL" id="JH992997">
    <property type="protein sequence ID" value="EKX45789.1"/>
    <property type="molecule type" value="Genomic_DNA"/>
</dbReference>
<reference evidence="4" key="2">
    <citation type="submission" date="2012-11" db="EMBL/GenBank/DDBJ databases">
        <authorList>
            <person name="Kuo A."/>
            <person name="Curtis B.A."/>
            <person name="Tanifuji G."/>
            <person name="Burki F."/>
            <person name="Gruber A."/>
            <person name="Irimia M."/>
            <person name="Maruyama S."/>
            <person name="Arias M.C."/>
            <person name="Ball S.G."/>
            <person name="Gile G.H."/>
            <person name="Hirakawa Y."/>
            <person name="Hopkins J.F."/>
            <person name="Rensing S.A."/>
            <person name="Schmutz J."/>
            <person name="Symeonidi A."/>
            <person name="Elias M."/>
            <person name="Eveleigh R.J."/>
            <person name="Herman E.K."/>
            <person name="Klute M.J."/>
            <person name="Nakayama T."/>
            <person name="Obornik M."/>
            <person name="Reyes-Prieto A."/>
            <person name="Armbrust E.V."/>
            <person name="Aves S.J."/>
            <person name="Beiko R.G."/>
            <person name="Coutinho P."/>
            <person name="Dacks J.B."/>
            <person name="Durnford D.G."/>
            <person name="Fast N.M."/>
            <person name="Green B.R."/>
            <person name="Grisdale C."/>
            <person name="Hempe F."/>
            <person name="Henrissat B."/>
            <person name="Hoppner M.P."/>
            <person name="Ishida K.-I."/>
            <person name="Kim E."/>
            <person name="Koreny L."/>
            <person name="Kroth P.G."/>
            <person name="Liu Y."/>
            <person name="Malik S.-B."/>
            <person name="Maier U.G."/>
            <person name="McRose D."/>
            <person name="Mock T."/>
            <person name="Neilson J.A."/>
            <person name="Onodera N.T."/>
            <person name="Poole A.M."/>
            <person name="Pritham E.J."/>
            <person name="Richards T.A."/>
            <person name="Rocap G."/>
            <person name="Roy S.W."/>
            <person name="Sarai C."/>
            <person name="Schaack S."/>
            <person name="Shirato S."/>
            <person name="Slamovits C.H."/>
            <person name="Spencer D.F."/>
            <person name="Suzuki S."/>
            <person name="Worden A.Z."/>
            <person name="Zauner S."/>
            <person name="Barry K."/>
            <person name="Bell C."/>
            <person name="Bharti A.K."/>
            <person name="Crow J.A."/>
            <person name="Grimwood J."/>
            <person name="Kramer R."/>
            <person name="Lindquist E."/>
            <person name="Lucas S."/>
            <person name="Salamov A."/>
            <person name="McFadden G.I."/>
            <person name="Lane C.E."/>
            <person name="Keeling P.J."/>
            <person name="Gray M.W."/>
            <person name="Grigoriev I.V."/>
            <person name="Archibald J.M."/>
        </authorList>
    </citation>
    <scope>NUCLEOTIDE SEQUENCE</scope>
    <source>
        <strain evidence="4">CCMP2712</strain>
    </source>
</reference>
<dbReference type="KEGG" id="gtt:GUITHDRAFT_108240"/>
<evidence type="ECO:0000313" key="4">
    <source>
        <dbReference type="Proteomes" id="UP000011087"/>
    </source>
</evidence>
<evidence type="ECO:0000256" key="1">
    <source>
        <dbReference type="SAM" id="MobiDB-lite"/>
    </source>
</evidence>
<reference evidence="3" key="3">
    <citation type="submission" date="2015-06" db="UniProtKB">
        <authorList>
            <consortium name="EnsemblProtists"/>
        </authorList>
    </citation>
    <scope>IDENTIFICATION</scope>
</reference>
<reference evidence="2 4" key="1">
    <citation type="journal article" date="2012" name="Nature">
        <title>Algal genomes reveal evolutionary mosaicism and the fate of nucleomorphs.</title>
        <authorList>
            <consortium name="DOE Joint Genome Institute"/>
            <person name="Curtis B.A."/>
            <person name="Tanifuji G."/>
            <person name="Burki F."/>
            <person name="Gruber A."/>
            <person name="Irimia M."/>
            <person name="Maruyama S."/>
            <person name="Arias M.C."/>
            <person name="Ball S.G."/>
            <person name="Gile G.H."/>
            <person name="Hirakawa Y."/>
            <person name="Hopkins J.F."/>
            <person name="Kuo A."/>
            <person name="Rensing S.A."/>
            <person name="Schmutz J."/>
            <person name="Symeonidi A."/>
            <person name="Elias M."/>
            <person name="Eveleigh R.J."/>
            <person name="Herman E.K."/>
            <person name="Klute M.J."/>
            <person name="Nakayama T."/>
            <person name="Obornik M."/>
            <person name="Reyes-Prieto A."/>
            <person name="Armbrust E.V."/>
            <person name="Aves S.J."/>
            <person name="Beiko R.G."/>
            <person name="Coutinho P."/>
            <person name="Dacks J.B."/>
            <person name="Durnford D.G."/>
            <person name="Fast N.M."/>
            <person name="Green B.R."/>
            <person name="Grisdale C.J."/>
            <person name="Hempel F."/>
            <person name="Henrissat B."/>
            <person name="Hoppner M.P."/>
            <person name="Ishida K."/>
            <person name="Kim E."/>
            <person name="Koreny L."/>
            <person name="Kroth P.G."/>
            <person name="Liu Y."/>
            <person name="Malik S.B."/>
            <person name="Maier U.G."/>
            <person name="McRose D."/>
            <person name="Mock T."/>
            <person name="Neilson J.A."/>
            <person name="Onodera N.T."/>
            <person name="Poole A.M."/>
            <person name="Pritham E.J."/>
            <person name="Richards T.A."/>
            <person name="Rocap G."/>
            <person name="Roy S.W."/>
            <person name="Sarai C."/>
            <person name="Schaack S."/>
            <person name="Shirato S."/>
            <person name="Slamovits C.H."/>
            <person name="Spencer D.F."/>
            <person name="Suzuki S."/>
            <person name="Worden A.Z."/>
            <person name="Zauner S."/>
            <person name="Barry K."/>
            <person name="Bell C."/>
            <person name="Bharti A.K."/>
            <person name="Crow J.A."/>
            <person name="Grimwood J."/>
            <person name="Kramer R."/>
            <person name="Lindquist E."/>
            <person name="Lucas S."/>
            <person name="Salamov A."/>
            <person name="McFadden G.I."/>
            <person name="Lane C.E."/>
            <person name="Keeling P.J."/>
            <person name="Gray M.W."/>
            <person name="Grigoriev I.V."/>
            <person name="Archibald J.M."/>
        </authorList>
    </citation>
    <scope>NUCLEOTIDE SEQUENCE</scope>
    <source>
        <strain evidence="2 4">CCMP2712</strain>
    </source>
</reference>
<gene>
    <name evidence="2" type="ORF">GUITHDRAFT_108240</name>
</gene>
<feature type="region of interest" description="Disordered" evidence="1">
    <location>
        <begin position="83"/>
        <end position="107"/>
    </location>
</feature>